<gene>
    <name evidence="5" type="ORF">BDK51DRAFT_15729</name>
</gene>
<evidence type="ECO:0000313" key="6">
    <source>
        <dbReference type="Proteomes" id="UP000269721"/>
    </source>
</evidence>
<name>A0A4P9W950_9FUNG</name>
<dbReference type="EMBL" id="KZ996305">
    <property type="protein sequence ID" value="RKO89069.1"/>
    <property type="molecule type" value="Genomic_DNA"/>
</dbReference>
<dbReference type="AlphaFoldDB" id="A0A4P9W950"/>
<evidence type="ECO:0000256" key="4">
    <source>
        <dbReference type="ARBA" id="ARBA00022801"/>
    </source>
</evidence>
<protein>
    <recommendedName>
        <fullName evidence="7">Alpha/Beta hydrolase protein</fullName>
    </recommendedName>
</protein>
<evidence type="ECO:0000256" key="3">
    <source>
        <dbReference type="ARBA" id="ARBA00022677"/>
    </source>
</evidence>
<dbReference type="OrthoDB" id="448051at2759"/>
<dbReference type="GO" id="GO:0005811">
    <property type="term" value="C:lipid droplet"/>
    <property type="evidence" value="ECO:0007669"/>
    <property type="project" value="UniProtKB-SubCell"/>
</dbReference>
<dbReference type="GO" id="GO:0019915">
    <property type="term" value="P:lipid storage"/>
    <property type="evidence" value="ECO:0007669"/>
    <property type="project" value="InterPro"/>
</dbReference>
<proteinExistence type="inferred from homology"/>
<dbReference type="InterPro" id="IPR019363">
    <property type="entry name" value="LDAH"/>
</dbReference>
<dbReference type="Proteomes" id="UP000269721">
    <property type="component" value="Unassembled WGS sequence"/>
</dbReference>
<dbReference type="InterPro" id="IPR029058">
    <property type="entry name" value="AB_hydrolase_fold"/>
</dbReference>
<accession>A0A4P9W950</accession>
<dbReference type="PANTHER" id="PTHR13390:SF0">
    <property type="entry name" value="LIPID DROPLET-ASSOCIATED HYDROLASE"/>
    <property type="match status" value="1"/>
</dbReference>
<feature type="non-terminal residue" evidence="5">
    <location>
        <position position="1"/>
    </location>
</feature>
<organism evidence="5 6">
    <name type="scientific">Blyttiomyces helicus</name>
    <dbReference type="NCBI Taxonomy" id="388810"/>
    <lineage>
        <taxon>Eukaryota</taxon>
        <taxon>Fungi</taxon>
        <taxon>Fungi incertae sedis</taxon>
        <taxon>Chytridiomycota</taxon>
        <taxon>Chytridiomycota incertae sedis</taxon>
        <taxon>Chytridiomycetes</taxon>
        <taxon>Chytridiomycetes incertae sedis</taxon>
        <taxon>Blyttiomyces</taxon>
    </lineage>
</organism>
<dbReference type="SUPFAM" id="SSF53474">
    <property type="entry name" value="alpha/beta-Hydrolases"/>
    <property type="match status" value="1"/>
</dbReference>
<reference evidence="6" key="1">
    <citation type="journal article" date="2018" name="Nat. Microbiol.">
        <title>Leveraging single-cell genomics to expand the fungal tree of life.</title>
        <authorList>
            <person name="Ahrendt S.R."/>
            <person name="Quandt C.A."/>
            <person name="Ciobanu D."/>
            <person name="Clum A."/>
            <person name="Salamov A."/>
            <person name="Andreopoulos B."/>
            <person name="Cheng J.F."/>
            <person name="Woyke T."/>
            <person name="Pelin A."/>
            <person name="Henrissat B."/>
            <person name="Reynolds N.K."/>
            <person name="Benny G.L."/>
            <person name="Smith M.E."/>
            <person name="James T.Y."/>
            <person name="Grigoriev I.V."/>
        </authorList>
    </citation>
    <scope>NUCLEOTIDE SEQUENCE [LARGE SCALE GENOMIC DNA]</scope>
</reference>
<evidence type="ECO:0000256" key="1">
    <source>
        <dbReference type="ARBA" id="ARBA00004502"/>
    </source>
</evidence>
<comment type="subcellular location">
    <subcellularLocation>
        <location evidence="1">Lipid droplet</location>
    </subcellularLocation>
</comment>
<comment type="similarity">
    <text evidence="2">Belongs to the AB hydrolase superfamily. LDAH family.</text>
</comment>
<sequence>GNPGVIDYYEKFLKTVYDACGGALDIIGVQHLGHVKSVDHAPTHNLQDQISHKIAVLDALRERYPPRTRFIIAGHSIGAYIALQVLRARPAHGIAKVYALFPTLHSIADTPNGRTLQYLMLPGIRHVSAGTVGVLSTVLPRTAFRTVVATCTGQSESELDITCGQLLQYPLHSPALLLGAYEMAQVKELDVETVQTHQDKLVMYYGRTDKWCPLDHHEKMKSLVPDAEIYLCDRGLQHAFVLGGSEAMGEIVSTWIKKMQQPSPSHENVW</sequence>
<dbReference type="PANTHER" id="PTHR13390">
    <property type="entry name" value="LIPASE"/>
    <property type="match status" value="1"/>
</dbReference>
<evidence type="ECO:0000256" key="2">
    <source>
        <dbReference type="ARBA" id="ARBA00008300"/>
    </source>
</evidence>
<evidence type="ECO:0008006" key="7">
    <source>
        <dbReference type="Google" id="ProtNLM"/>
    </source>
</evidence>
<keyword evidence="4" id="KW-0378">Hydrolase</keyword>
<dbReference type="Gene3D" id="3.40.50.1820">
    <property type="entry name" value="alpha/beta hydrolase"/>
    <property type="match status" value="1"/>
</dbReference>
<keyword evidence="6" id="KW-1185">Reference proteome</keyword>
<dbReference type="GO" id="GO:0016298">
    <property type="term" value="F:lipase activity"/>
    <property type="evidence" value="ECO:0007669"/>
    <property type="project" value="InterPro"/>
</dbReference>
<keyword evidence="3" id="KW-0551">Lipid droplet</keyword>
<dbReference type="Pfam" id="PF10230">
    <property type="entry name" value="LIDHydrolase"/>
    <property type="match status" value="1"/>
</dbReference>
<evidence type="ECO:0000313" key="5">
    <source>
        <dbReference type="EMBL" id="RKO89069.1"/>
    </source>
</evidence>